<sequence>MKKVVIIGAVGGGATVAGQLRFYDSDMHIVVFDRDSTMSYAACGTPYVIGNVIQDEQSIIMTTPEKFKKKRDVTVKLHHEVLMINRDAKTVLVKNMITGEQFEEPYDTLILAPGGSAIIPKIEGLDSSKVFTLRNFEDMQRIDHYIKSEKPKSCIVSGGGFIGLEMAENLKNLGLEVSLVHKSPTIMSILDTDMSLLIEKELAIHDVKLLTGTMIEKTDGTNIKLSNDIELQADFIIMSVGLKPNTTLAEKAGLAIGETGGIKANEFMQTNDPSIYAIGDASENFDLVTGDPKRVPLASPAHRQAFIVARHITGDKIAKTGLLGTSVLKVFSLTAAMTGLNERTIKEKNISYATVVHNGNSNAGYYPEHSNITLKVHYDPKTRKLLGAQCVGGKGVDKRIDVIVTAIYGGLTIDDLQALELCYAPPYSSPKDPINMIGYKAIAK</sequence>
<dbReference type="STRING" id="1302659.I858_012210"/>
<evidence type="ECO:0000256" key="5">
    <source>
        <dbReference type="ARBA" id="ARBA00023002"/>
    </source>
</evidence>
<dbReference type="Pfam" id="PF07992">
    <property type="entry name" value="Pyr_redox_2"/>
    <property type="match status" value="1"/>
</dbReference>
<dbReference type="RefSeq" id="WP_049694588.1">
    <property type="nucleotide sequence ID" value="NZ_CP016540.2"/>
</dbReference>
<protein>
    <submittedName>
        <fullName evidence="9">Peroxiredoxin</fullName>
    </submittedName>
</protein>
<evidence type="ECO:0000256" key="1">
    <source>
        <dbReference type="ARBA" id="ARBA00001974"/>
    </source>
</evidence>
<organism evidence="9 10">
    <name type="scientific">Planococcus versutus</name>
    <dbReference type="NCBI Taxonomy" id="1302659"/>
    <lineage>
        <taxon>Bacteria</taxon>
        <taxon>Bacillati</taxon>
        <taxon>Bacillota</taxon>
        <taxon>Bacilli</taxon>
        <taxon>Bacillales</taxon>
        <taxon>Caryophanaceae</taxon>
        <taxon>Planococcus</taxon>
    </lineage>
</organism>
<dbReference type="OrthoDB" id="9792592at2"/>
<dbReference type="PRINTS" id="PR00411">
    <property type="entry name" value="PNDRDTASEI"/>
</dbReference>
<dbReference type="NCBIfam" id="NF010037">
    <property type="entry name" value="PRK13512.1"/>
    <property type="match status" value="1"/>
</dbReference>
<evidence type="ECO:0000313" key="10">
    <source>
        <dbReference type="Proteomes" id="UP000053354"/>
    </source>
</evidence>
<keyword evidence="6" id="KW-0676">Redox-active center</keyword>
<dbReference type="EMBL" id="CP016540">
    <property type="protein sequence ID" value="ANU27748.1"/>
    <property type="molecule type" value="Genomic_DNA"/>
</dbReference>
<dbReference type="Gene3D" id="3.50.50.60">
    <property type="entry name" value="FAD/NAD(P)-binding domain"/>
    <property type="match status" value="2"/>
</dbReference>
<dbReference type="SUPFAM" id="SSF55424">
    <property type="entry name" value="FAD/NAD-linked reductases, dimerisation (C-terminal) domain"/>
    <property type="match status" value="1"/>
</dbReference>
<dbReference type="AlphaFoldDB" id="A0A1B1S3I5"/>
<gene>
    <name evidence="9" type="ORF">I858_012210</name>
</gene>
<evidence type="ECO:0000259" key="7">
    <source>
        <dbReference type="Pfam" id="PF02852"/>
    </source>
</evidence>
<dbReference type="PANTHER" id="PTHR43429:SF1">
    <property type="entry name" value="NAD(P)H SULFUR OXIDOREDUCTASE (COA-DEPENDENT)"/>
    <property type="match status" value="1"/>
</dbReference>
<dbReference type="InterPro" id="IPR050260">
    <property type="entry name" value="FAD-bd_OxRdtase"/>
</dbReference>
<dbReference type="SUPFAM" id="SSF51905">
    <property type="entry name" value="FAD/NAD(P)-binding domain"/>
    <property type="match status" value="2"/>
</dbReference>
<reference evidence="9" key="1">
    <citation type="submission" date="2016-10" db="EMBL/GenBank/DDBJ databases">
        <authorList>
            <person name="See-Too W.S."/>
        </authorList>
    </citation>
    <scope>NUCLEOTIDE SEQUENCE</scope>
    <source>
        <strain evidence="9">L10.15</strain>
    </source>
</reference>
<evidence type="ECO:0000256" key="4">
    <source>
        <dbReference type="ARBA" id="ARBA00022827"/>
    </source>
</evidence>
<keyword evidence="10" id="KW-1185">Reference proteome</keyword>
<name>A0A1B1S3I5_9BACL</name>
<proteinExistence type="inferred from homology"/>
<evidence type="ECO:0000259" key="8">
    <source>
        <dbReference type="Pfam" id="PF07992"/>
    </source>
</evidence>
<keyword evidence="4" id="KW-0274">FAD</keyword>
<dbReference type="InterPro" id="IPR023753">
    <property type="entry name" value="FAD/NAD-binding_dom"/>
</dbReference>
<feature type="domain" description="Pyridine nucleotide-disulphide oxidoreductase dimerisation" evidence="7">
    <location>
        <begin position="328"/>
        <end position="428"/>
    </location>
</feature>
<keyword evidence="3" id="KW-0285">Flavoprotein</keyword>
<dbReference type="KEGG" id="pll:I858_012210"/>
<dbReference type="InterPro" id="IPR036188">
    <property type="entry name" value="FAD/NAD-bd_sf"/>
</dbReference>
<dbReference type="PANTHER" id="PTHR43429">
    <property type="entry name" value="PYRIDINE NUCLEOTIDE-DISULFIDE OXIDOREDUCTASE DOMAIN-CONTAINING"/>
    <property type="match status" value="1"/>
</dbReference>
<dbReference type="Pfam" id="PF02852">
    <property type="entry name" value="Pyr_redox_dim"/>
    <property type="match status" value="1"/>
</dbReference>
<dbReference type="PRINTS" id="PR00368">
    <property type="entry name" value="FADPNR"/>
</dbReference>
<evidence type="ECO:0000256" key="2">
    <source>
        <dbReference type="ARBA" id="ARBA00009130"/>
    </source>
</evidence>
<feature type="domain" description="FAD/NAD(P)-binding" evidence="8">
    <location>
        <begin position="2"/>
        <end position="305"/>
    </location>
</feature>
<dbReference type="InterPro" id="IPR016156">
    <property type="entry name" value="FAD/NAD-linked_Rdtase_dimer_sf"/>
</dbReference>
<keyword evidence="5" id="KW-0560">Oxidoreductase</keyword>
<comment type="similarity">
    <text evidence="2">Belongs to the class-III pyridine nucleotide-disulfide oxidoreductase family.</text>
</comment>
<accession>A0A1B1S3I5</accession>
<comment type="cofactor">
    <cofactor evidence="1">
        <name>FAD</name>
        <dbReference type="ChEBI" id="CHEBI:57692"/>
    </cofactor>
</comment>
<dbReference type="GO" id="GO:0016491">
    <property type="term" value="F:oxidoreductase activity"/>
    <property type="evidence" value="ECO:0007669"/>
    <property type="project" value="UniProtKB-KW"/>
</dbReference>
<evidence type="ECO:0000313" key="9">
    <source>
        <dbReference type="EMBL" id="ANU27748.1"/>
    </source>
</evidence>
<dbReference type="InterPro" id="IPR004099">
    <property type="entry name" value="Pyr_nucl-diS_OxRdtase_dimer"/>
</dbReference>
<evidence type="ECO:0000256" key="3">
    <source>
        <dbReference type="ARBA" id="ARBA00022630"/>
    </source>
</evidence>
<evidence type="ECO:0000256" key="6">
    <source>
        <dbReference type="ARBA" id="ARBA00023284"/>
    </source>
</evidence>
<dbReference type="Proteomes" id="UP000053354">
    <property type="component" value="Chromosome"/>
</dbReference>